<organism evidence="1 2">
    <name type="scientific">Halorubrum ezzemoulense</name>
    <name type="common">Halorubrum chaoviator</name>
    <dbReference type="NCBI Taxonomy" id="337243"/>
    <lineage>
        <taxon>Archaea</taxon>
        <taxon>Methanobacteriati</taxon>
        <taxon>Methanobacteriota</taxon>
        <taxon>Stenosarchaea group</taxon>
        <taxon>Halobacteria</taxon>
        <taxon>Halobacteriales</taxon>
        <taxon>Haloferacaceae</taxon>
        <taxon>Halorubrum</taxon>
    </lineage>
</organism>
<dbReference type="RefSeq" id="WP_271970807.1">
    <property type="nucleotide sequence ID" value="NZ_JAQLUK010000137.1"/>
</dbReference>
<evidence type="ECO:0000313" key="2">
    <source>
        <dbReference type="Proteomes" id="UP001210528"/>
    </source>
</evidence>
<proteinExistence type="predicted"/>
<protein>
    <submittedName>
        <fullName evidence="1">DUF790 family protein</fullName>
    </submittedName>
</protein>
<name>A0ABT4Z8I8_HALEZ</name>
<dbReference type="PANTHER" id="PTHR39640:SF1">
    <property type="entry name" value="DUF790 FAMILY PROTEIN"/>
    <property type="match status" value="1"/>
</dbReference>
<gene>
    <name evidence="1" type="ORF">PM085_19945</name>
</gene>
<dbReference type="PANTHER" id="PTHR39640">
    <property type="entry name" value="VNG6129C"/>
    <property type="match status" value="1"/>
</dbReference>
<accession>A0ABT4Z8I8</accession>
<comment type="caution">
    <text evidence="1">The sequence shown here is derived from an EMBL/GenBank/DDBJ whole genome shotgun (WGS) entry which is preliminary data.</text>
</comment>
<evidence type="ECO:0000313" key="1">
    <source>
        <dbReference type="EMBL" id="MDB2294481.1"/>
    </source>
</evidence>
<feature type="non-terminal residue" evidence="1">
    <location>
        <position position="96"/>
    </location>
</feature>
<dbReference type="EMBL" id="JAQLUK010000137">
    <property type="protein sequence ID" value="MDB2294481.1"/>
    <property type="molecule type" value="Genomic_DNA"/>
</dbReference>
<keyword evidence="2" id="KW-1185">Reference proteome</keyword>
<dbReference type="Proteomes" id="UP001210528">
    <property type="component" value="Unassembled WGS sequence"/>
</dbReference>
<sequence length="96" mass="11118">MLTADLARSRTHEDSIAPLFVDTDEQRYRETAAELIQIFEEHLGEQKGELEDTIDQLTIANTDYKIVQGLAKLLKDECEFEIVAPVEPREIRQRLF</sequence>
<dbReference type="InterPro" id="IPR008508">
    <property type="entry name" value="Bax1"/>
</dbReference>
<dbReference type="Pfam" id="PF05626">
    <property type="entry name" value="DUF790"/>
    <property type="match status" value="1"/>
</dbReference>
<reference evidence="1 2" key="1">
    <citation type="submission" date="2023-01" db="EMBL/GenBank/DDBJ databases">
        <title>Halorubrum ezzemoulense from Santa Pola, Spain.</title>
        <authorList>
            <person name="Feng Y."/>
            <person name="Louyakis A.S."/>
            <person name="Gogarten J.P."/>
        </authorList>
    </citation>
    <scope>NUCLEOTIDE SEQUENCE [LARGE SCALE GENOMIC DNA]</scope>
    <source>
        <strain evidence="1 2">AMM015</strain>
    </source>
</reference>